<keyword evidence="1" id="KW-0472">Membrane</keyword>
<keyword evidence="1" id="KW-1133">Transmembrane helix</keyword>
<name>A0ABW6LD33_9ACTN</name>
<evidence type="ECO:0000313" key="3">
    <source>
        <dbReference type="Proteomes" id="UP001601288"/>
    </source>
</evidence>
<evidence type="ECO:0000256" key="1">
    <source>
        <dbReference type="SAM" id="Phobius"/>
    </source>
</evidence>
<dbReference type="NCBIfam" id="NF038020">
    <property type="entry name" value="HeR"/>
    <property type="match status" value="1"/>
</dbReference>
<protein>
    <submittedName>
        <fullName evidence="2">Heliorhodopsin HeR</fullName>
    </submittedName>
</protein>
<feature type="transmembrane region" description="Helical" evidence="1">
    <location>
        <begin position="113"/>
        <end position="133"/>
    </location>
</feature>
<dbReference type="EMBL" id="JBIAFP010000008">
    <property type="protein sequence ID" value="MFE9226018.1"/>
    <property type="molecule type" value="Genomic_DNA"/>
</dbReference>
<feature type="transmembrane region" description="Helical" evidence="1">
    <location>
        <begin position="139"/>
        <end position="158"/>
    </location>
</feature>
<accession>A0ABW6LD33</accession>
<proteinExistence type="predicted"/>
<dbReference type="Pfam" id="PF18761">
    <property type="entry name" value="Heliorhodopsin"/>
    <property type="match status" value="1"/>
</dbReference>
<dbReference type="Proteomes" id="UP001601288">
    <property type="component" value="Unassembled WGS sequence"/>
</dbReference>
<feature type="transmembrane region" description="Helical" evidence="1">
    <location>
        <begin position="68"/>
        <end position="92"/>
    </location>
</feature>
<sequence>MKREDGTSVAIGVTAERLAGLRRWNLGLALLHLLQALAVVLLAGSFSITVTSSVPEGPPGTTAPAPEALFDVPIGWAVAVFLALAAVDHLLTATVCRRIYEHDLRRGINRFRWLEYALSATLMVLLIGFYAGITSLNAVIAVIGANVGMILFGWVEEAMNPPGRARTRMLPFWFGTLVGVMPWVSIAYNIVAAETVPGFVYGIVLVQAALFFSFGLNQWLQYREVGRWADYAYGEKAYLVLSLAAKSLLAWQIFAGSLAG</sequence>
<dbReference type="InterPro" id="IPR041113">
    <property type="entry name" value="Heliorhodopsin"/>
</dbReference>
<organism evidence="2 3">
    <name type="scientific">Streptomyces massasporeus</name>
    <dbReference type="NCBI Taxonomy" id="67324"/>
    <lineage>
        <taxon>Bacteria</taxon>
        <taxon>Bacillati</taxon>
        <taxon>Actinomycetota</taxon>
        <taxon>Actinomycetes</taxon>
        <taxon>Kitasatosporales</taxon>
        <taxon>Streptomycetaceae</taxon>
        <taxon>Streptomyces</taxon>
    </lineage>
</organism>
<feature type="transmembrane region" description="Helical" evidence="1">
    <location>
        <begin position="26"/>
        <end position="48"/>
    </location>
</feature>
<evidence type="ECO:0000313" key="2">
    <source>
        <dbReference type="EMBL" id="MFE9226018.1"/>
    </source>
</evidence>
<keyword evidence="3" id="KW-1185">Reference proteome</keyword>
<keyword evidence="1" id="KW-0812">Transmembrane</keyword>
<gene>
    <name evidence="2" type="primary">heR</name>
    <name evidence="2" type="ORF">ACFYM3_15545</name>
</gene>
<feature type="transmembrane region" description="Helical" evidence="1">
    <location>
        <begin position="198"/>
        <end position="216"/>
    </location>
</feature>
<comment type="caution">
    <text evidence="2">The sequence shown here is derived from an EMBL/GenBank/DDBJ whole genome shotgun (WGS) entry which is preliminary data.</text>
</comment>
<feature type="transmembrane region" description="Helical" evidence="1">
    <location>
        <begin position="237"/>
        <end position="259"/>
    </location>
</feature>
<reference evidence="2 3" key="1">
    <citation type="submission" date="2024-10" db="EMBL/GenBank/DDBJ databases">
        <title>The Natural Products Discovery Center: Release of the First 8490 Sequenced Strains for Exploring Actinobacteria Biosynthetic Diversity.</title>
        <authorList>
            <person name="Kalkreuter E."/>
            <person name="Kautsar S.A."/>
            <person name="Yang D."/>
            <person name="Bader C.D."/>
            <person name="Teijaro C.N."/>
            <person name="Fluegel L."/>
            <person name="Davis C.M."/>
            <person name="Simpson J.R."/>
            <person name="Lauterbach L."/>
            <person name="Steele A.D."/>
            <person name="Gui C."/>
            <person name="Meng S."/>
            <person name="Li G."/>
            <person name="Viehrig K."/>
            <person name="Ye F."/>
            <person name="Su P."/>
            <person name="Kiefer A.F."/>
            <person name="Nichols A."/>
            <person name="Cepeda A.J."/>
            <person name="Yan W."/>
            <person name="Fan B."/>
            <person name="Jiang Y."/>
            <person name="Adhikari A."/>
            <person name="Zheng C.-J."/>
            <person name="Schuster L."/>
            <person name="Cowan T.M."/>
            <person name="Smanski M.J."/>
            <person name="Chevrette M.G."/>
            <person name="De Carvalho L.P.S."/>
            <person name="Shen B."/>
        </authorList>
    </citation>
    <scope>NUCLEOTIDE SEQUENCE [LARGE SCALE GENOMIC DNA]</scope>
    <source>
        <strain evidence="2 3">NPDC007066</strain>
    </source>
</reference>
<dbReference type="RefSeq" id="WP_358278914.1">
    <property type="nucleotide sequence ID" value="NZ_JBEYGJ010000003.1"/>
</dbReference>
<feature type="transmembrane region" description="Helical" evidence="1">
    <location>
        <begin position="170"/>
        <end position="192"/>
    </location>
</feature>